<evidence type="ECO:0000313" key="1">
    <source>
        <dbReference type="EnsemblPlants" id="AET1Gv20746100.12"/>
    </source>
</evidence>
<reference evidence="1" key="4">
    <citation type="submission" date="2019-03" db="UniProtKB">
        <authorList>
            <consortium name="EnsemblPlants"/>
        </authorList>
    </citation>
    <scope>IDENTIFICATION</scope>
</reference>
<name>A0A452ZF76_AEGTS</name>
<dbReference type="AlphaFoldDB" id="A0A452ZF76"/>
<protein>
    <submittedName>
        <fullName evidence="1">Uncharacterized protein</fullName>
    </submittedName>
</protein>
<keyword evidence="2" id="KW-1185">Reference proteome</keyword>
<proteinExistence type="predicted"/>
<evidence type="ECO:0000313" key="2">
    <source>
        <dbReference type="Proteomes" id="UP000015105"/>
    </source>
</evidence>
<dbReference type="Gramene" id="AET1Gv20746100.12">
    <property type="protein sequence ID" value="AET1Gv20746100.12"/>
    <property type="gene ID" value="AET1Gv20746100"/>
</dbReference>
<accession>A0A452ZF76</accession>
<reference evidence="2" key="1">
    <citation type="journal article" date="2014" name="Science">
        <title>Ancient hybridizations among the ancestral genomes of bread wheat.</title>
        <authorList>
            <consortium name="International Wheat Genome Sequencing Consortium,"/>
            <person name="Marcussen T."/>
            <person name="Sandve S.R."/>
            <person name="Heier L."/>
            <person name="Spannagl M."/>
            <person name="Pfeifer M."/>
            <person name="Jakobsen K.S."/>
            <person name="Wulff B.B."/>
            <person name="Steuernagel B."/>
            <person name="Mayer K.F."/>
            <person name="Olsen O.A."/>
        </authorList>
    </citation>
    <scope>NUCLEOTIDE SEQUENCE [LARGE SCALE GENOMIC DNA]</scope>
    <source>
        <strain evidence="2">cv. AL8/78</strain>
    </source>
</reference>
<dbReference type="EnsemblPlants" id="AET1Gv20746100.12">
    <property type="protein sequence ID" value="AET1Gv20746100.12"/>
    <property type="gene ID" value="AET1Gv20746100"/>
</dbReference>
<organism evidence="1 2">
    <name type="scientific">Aegilops tauschii subsp. strangulata</name>
    <name type="common">Goatgrass</name>
    <dbReference type="NCBI Taxonomy" id="200361"/>
    <lineage>
        <taxon>Eukaryota</taxon>
        <taxon>Viridiplantae</taxon>
        <taxon>Streptophyta</taxon>
        <taxon>Embryophyta</taxon>
        <taxon>Tracheophyta</taxon>
        <taxon>Spermatophyta</taxon>
        <taxon>Magnoliopsida</taxon>
        <taxon>Liliopsida</taxon>
        <taxon>Poales</taxon>
        <taxon>Poaceae</taxon>
        <taxon>BOP clade</taxon>
        <taxon>Pooideae</taxon>
        <taxon>Triticodae</taxon>
        <taxon>Triticeae</taxon>
        <taxon>Triticinae</taxon>
        <taxon>Aegilops</taxon>
    </lineage>
</organism>
<reference evidence="2" key="2">
    <citation type="journal article" date="2017" name="Nat. Plants">
        <title>The Aegilops tauschii genome reveals multiple impacts of transposons.</title>
        <authorList>
            <person name="Zhao G."/>
            <person name="Zou C."/>
            <person name="Li K."/>
            <person name="Wang K."/>
            <person name="Li T."/>
            <person name="Gao L."/>
            <person name="Zhang X."/>
            <person name="Wang H."/>
            <person name="Yang Z."/>
            <person name="Liu X."/>
            <person name="Jiang W."/>
            <person name="Mao L."/>
            <person name="Kong X."/>
            <person name="Jiao Y."/>
            <person name="Jia J."/>
        </authorList>
    </citation>
    <scope>NUCLEOTIDE SEQUENCE [LARGE SCALE GENOMIC DNA]</scope>
    <source>
        <strain evidence="2">cv. AL8/78</strain>
    </source>
</reference>
<dbReference type="Proteomes" id="UP000015105">
    <property type="component" value="Chromosome 1D"/>
</dbReference>
<reference evidence="1" key="3">
    <citation type="journal article" date="2017" name="Nature">
        <title>Genome sequence of the progenitor of the wheat D genome Aegilops tauschii.</title>
        <authorList>
            <person name="Luo M.C."/>
            <person name="Gu Y.Q."/>
            <person name="Puiu D."/>
            <person name="Wang H."/>
            <person name="Twardziok S.O."/>
            <person name="Deal K.R."/>
            <person name="Huo N."/>
            <person name="Zhu T."/>
            <person name="Wang L."/>
            <person name="Wang Y."/>
            <person name="McGuire P.E."/>
            <person name="Liu S."/>
            <person name="Long H."/>
            <person name="Ramasamy R.K."/>
            <person name="Rodriguez J.C."/>
            <person name="Van S.L."/>
            <person name="Yuan L."/>
            <person name="Wang Z."/>
            <person name="Xia Z."/>
            <person name="Xiao L."/>
            <person name="Anderson O.D."/>
            <person name="Ouyang S."/>
            <person name="Liang Y."/>
            <person name="Zimin A.V."/>
            <person name="Pertea G."/>
            <person name="Qi P."/>
            <person name="Bennetzen J.L."/>
            <person name="Dai X."/>
            <person name="Dawson M.W."/>
            <person name="Muller H.G."/>
            <person name="Kugler K."/>
            <person name="Rivarola-Duarte L."/>
            <person name="Spannagl M."/>
            <person name="Mayer K.F.X."/>
            <person name="Lu F.H."/>
            <person name="Bevan M.W."/>
            <person name="Leroy P."/>
            <person name="Li P."/>
            <person name="You F.M."/>
            <person name="Sun Q."/>
            <person name="Liu Z."/>
            <person name="Lyons E."/>
            <person name="Wicker T."/>
            <person name="Salzberg S.L."/>
            <person name="Devos K.M."/>
            <person name="Dvorak J."/>
        </authorList>
    </citation>
    <scope>NUCLEOTIDE SEQUENCE [LARGE SCALE GENOMIC DNA]</scope>
    <source>
        <strain evidence="1">cv. AL8/78</strain>
    </source>
</reference>
<reference evidence="1" key="5">
    <citation type="journal article" date="2021" name="G3 (Bethesda)">
        <title>Aegilops tauschii genome assembly Aet v5.0 features greater sequence contiguity and improved annotation.</title>
        <authorList>
            <person name="Wang L."/>
            <person name="Zhu T."/>
            <person name="Rodriguez J.C."/>
            <person name="Deal K.R."/>
            <person name="Dubcovsky J."/>
            <person name="McGuire P.E."/>
            <person name="Lux T."/>
            <person name="Spannagl M."/>
            <person name="Mayer K.F.X."/>
            <person name="Baldrich P."/>
            <person name="Meyers B.C."/>
            <person name="Huo N."/>
            <person name="Gu Y.Q."/>
            <person name="Zhou H."/>
            <person name="Devos K.M."/>
            <person name="Bennetzen J.L."/>
            <person name="Unver T."/>
            <person name="Budak H."/>
            <person name="Gulick P.J."/>
            <person name="Galiba G."/>
            <person name="Kalapos B."/>
            <person name="Nelson D.R."/>
            <person name="Li P."/>
            <person name="You F.M."/>
            <person name="Luo M.C."/>
            <person name="Dvorak J."/>
        </authorList>
    </citation>
    <scope>NUCLEOTIDE SEQUENCE [LARGE SCALE GENOMIC DNA]</scope>
    <source>
        <strain evidence="1">cv. AL8/78</strain>
    </source>
</reference>
<sequence length="74" mass="7692">VRGTVVVPAHDAGGCGGASLPHPSGARCTPDIAMEALTPTHPPGSWLHLPLVYLHSSQPGNHHVLADLLGPHRR</sequence>